<accession>X0WXH7</accession>
<name>X0WXH7_9ZZZZ</name>
<dbReference type="EMBL" id="BARS01031105">
    <property type="protein sequence ID" value="GAG27907.1"/>
    <property type="molecule type" value="Genomic_DNA"/>
</dbReference>
<feature type="transmembrane region" description="Helical" evidence="1">
    <location>
        <begin position="43"/>
        <end position="61"/>
    </location>
</feature>
<dbReference type="SUPFAM" id="SSF103473">
    <property type="entry name" value="MFS general substrate transporter"/>
    <property type="match status" value="1"/>
</dbReference>
<feature type="non-terminal residue" evidence="2">
    <location>
        <position position="62"/>
    </location>
</feature>
<protein>
    <recommendedName>
        <fullName evidence="3">Major facilitator superfamily (MFS) profile domain-containing protein</fullName>
    </recommendedName>
</protein>
<dbReference type="InterPro" id="IPR004740">
    <property type="entry name" value="Nuc_H_symport"/>
</dbReference>
<gene>
    <name evidence="2" type="ORF">S01H1_48432</name>
</gene>
<proteinExistence type="predicted"/>
<dbReference type="Pfam" id="PF03825">
    <property type="entry name" value="Nuc_H_symport"/>
    <property type="match status" value="1"/>
</dbReference>
<comment type="caution">
    <text evidence="2">The sequence shown here is derived from an EMBL/GenBank/DDBJ whole genome shotgun (WGS) entry which is preliminary data.</text>
</comment>
<dbReference type="InterPro" id="IPR036259">
    <property type="entry name" value="MFS_trans_sf"/>
</dbReference>
<sequence length="62" mass="6849">MDLALYVRISLVMFLEFAIWGAWLPVLATRLLGPLKFTGKQTGWIYATLPLACIVSPLIAGQ</sequence>
<evidence type="ECO:0000313" key="2">
    <source>
        <dbReference type="EMBL" id="GAG27907.1"/>
    </source>
</evidence>
<dbReference type="AlphaFoldDB" id="X0WXH7"/>
<keyword evidence="1" id="KW-0812">Transmembrane</keyword>
<evidence type="ECO:0000256" key="1">
    <source>
        <dbReference type="SAM" id="Phobius"/>
    </source>
</evidence>
<reference evidence="2" key="1">
    <citation type="journal article" date="2014" name="Front. Microbiol.">
        <title>High frequency of phylogenetically diverse reductive dehalogenase-homologous genes in deep subseafloor sedimentary metagenomes.</title>
        <authorList>
            <person name="Kawai M."/>
            <person name="Futagami T."/>
            <person name="Toyoda A."/>
            <person name="Takaki Y."/>
            <person name="Nishi S."/>
            <person name="Hori S."/>
            <person name="Arai W."/>
            <person name="Tsubouchi T."/>
            <person name="Morono Y."/>
            <person name="Uchiyama I."/>
            <person name="Ito T."/>
            <person name="Fujiyama A."/>
            <person name="Inagaki F."/>
            <person name="Takami H."/>
        </authorList>
    </citation>
    <scope>NUCLEOTIDE SEQUENCE</scope>
    <source>
        <strain evidence="2">Expedition CK06-06</strain>
    </source>
</reference>
<keyword evidence="1" id="KW-1133">Transmembrane helix</keyword>
<dbReference type="Gene3D" id="1.20.1250.20">
    <property type="entry name" value="MFS general substrate transporter like domains"/>
    <property type="match status" value="1"/>
</dbReference>
<evidence type="ECO:0008006" key="3">
    <source>
        <dbReference type="Google" id="ProtNLM"/>
    </source>
</evidence>
<dbReference type="GO" id="GO:0016020">
    <property type="term" value="C:membrane"/>
    <property type="evidence" value="ECO:0007669"/>
    <property type="project" value="InterPro"/>
</dbReference>
<dbReference type="GO" id="GO:0005337">
    <property type="term" value="F:nucleoside transmembrane transporter activity"/>
    <property type="evidence" value="ECO:0007669"/>
    <property type="project" value="InterPro"/>
</dbReference>
<organism evidence="2">
    <name type="scientific">marine sediment metagenome</name>
    <dbReference type="NCBI Taxonomy" id="412755"/>
    <lineage>
        <taxon>unclassified sequences</taxon>
        <taxon>metagenomes</taxon>
        <taxon>ecological metagenomes</taxon>
    </lineage>
</organism>
<feature type="transmembrane region" description="Helical" evidence="1">
    <location>
        <begin position="5"/>
        <end position="23"/>
    </location>
</feature>
<keyword evidence="1" id="KW-0472">Membrane</keyword>